<feature type="transmembrane region" description="Helical" evidence="7">
    <location>
        <begin position="642"/>
        <end position="666"/>
    </location>
</feature>
<feature type="compositionally biased region" description="Basic residues" evidence="6">
    <location>
        <begin position="432"/>
        <end position="442"/>
    </location>
</feature>
<dbReference type="Pfam" id="PF12821">
    <property type="entry name" value="ThrE_2"/>
    <property type="match status" value="1"/>
</dbReference>
<feature type="compositionally biased region" description="Basic and acidic residues" evidence="6">
    <location>
        <begin position="29"/>
        <end position="53"/>
    </location>
</feature>
<comment type="subcellular location">
    <subcellularLocation>
        <location evidence="1">Membrane</location>
        <topology evidence="1">Multi-pass membrane protein</topology>
    </subcellularLocation>
</comment>
<feature type="compositionally biased region" description="Basic and acidic residues" evidence="6">
    <location>
        <begin position="190"/>
        <end position="201"/>
    </location>
</feature>
<evidence type="ECO:0000313" key="11">
    <source>
        <dbReference type="Proteomes" id="UP000383932"/>
    </source>
</evidence>
<dbReference type="OrthoDB" id="413008at2759"/>
<evidence type="ECO:0000256" key="4">
    <source>
        <dbReference type="ARBA" id="ARBA00023136"/>
    </source>
</evidence>
<feature type="domain" description="Threonine/serine exporter-like N-terminal" evidence="8">
    <location>
        <begin position="459"/>
        <end position="698"/>
    </location>
</feature>
<dbReference type="AlphaFoldDB" id="A0A5N5QFZ1"/>
<dbReference type="GO" id="GO:0022857">
    <property type="term" value="F:transmembrane transporter activity"/>
    <property type="evidence" value="ECO:0007669"/>
    <property type="project" value="InterPro"/>
</dbReference>
<evidence type="ECO:0000256" key="1">
    <source>
        <dbReference type="ARBA" id="ARBA00004141"/>
    </source>
</evidence>
<comment type="similarity">
    <text evidence="5">Belongs to the ThrE exporter (TC 2.A.79) family.</text>
</comment>
<dbReference type="Pfam" id="PF06738">
    <property type="entry name" value="ThrE"/>
    <property type="match status" value="1"/>
</dbReference>
<evidence type="ECO:0000259" key="8">
    <source>
        <dbReference type="Pfam" id="PF06738"/>
    </source>
</evidence>
<feature type="transmembrane region" description="Helical" evidence="7">
    <location>
        <begin position="810"/>
        <end position="836"/>
    </location>
</feature>
<name>A0A5N5QFZ1_9AGAM</name>
<feature type="region of interest" description="Disordered" evidence="6">
    <location>
        <begin position="410"/>
        <end position="442"/>
    </location>
</feature>
<evidence type="ECO:0000256" key="3">
    <source>
        <dbReference type="ARBA" id="ARBA00022989"/>
    </source>
</evidence>
<keyword evidence="4 7" id="KW-0472">Membrane</keyword>
<dbReference type="InterPro" id="IPR051361">
    <property type="entry name" value="ThrE/Ser_Exporter"/>
</dbReference>
<keyword evidence="11" id="KW-1185">Reference proteome</keyword>
<feature type="transmembrane region" description="Helical" evidence="7">
    <location>
        <begin position="587"/>
        <end position="605"/>
    </location>
</feature>
<feature type="transmembrane region" description="Helical" evidence="7">
    <location>
        <begin position="731"/>
        <end position="748"/>
    </location>
</feature>
<evidence type="ECO:0000256" key="2">
    <source>
        <dbReference type="ARBA" id="ARBA00022692"/>
    </source>
</evidence>
<feature type="domain" description="Threonine/Serine exporter ThrE" evidence="9">
    <location>
        <begin position="754"/>
        <end position="870"/>
    </location>
</feature>
<proteinExistence type="inferred from homology"/>
<dbReference type="PANTHER" id="PTHR31082:SF4">
    <property type="entry name" value="PHEROMONE-REGULATED MEMBRANE PROTEIN 10"/>
    <property type="match status" value="1"/>
</dbReference>
<dbReference type="PANTHER" id="PTHR31082">
    <property type="entry name" value="PHEROMONE-REGULATED MEMBRANE PROTEIN 10"/>
    <property type="match status" value="1"/>
</dbReference>
<organism evidence="10 11">
    <name type="scientific">Ceratobasidium theobromae</name>
    <dbReference type="NCBI Taxonomy" id="1582974"/>
    <lineage>
        <taxon>Eukaryota</taxon>
        <taxon>Fungi</taxon>
        <taxon>Dikarya</taxon>
        <taxon>Basidiomycota</taxon>
        <taxon>Agaricomycotina</taxon>
        <taxon>Agaricomycetes</taxon>
        <taxon>Cantharellales</taxon>
        <taxon>Ceratobasidiaceae</taxon>
        <taxon>Ceratobasidium</taxon>
    </lineage>
</organism>
<feature type="transmembrane region" description="Helical" evidence="7">
    <location>
        <begin position="760"/>
        <end position="780"/>
    </location>
</feature>
<feature type="transmembrane region" description="Helical" evidence="7">
    <location>
        <begin position="856"/>
        <end position="875"/>
    </location>
</feature>
<protein>
    <submittedName>
        <fullName evidence="10">Pheromone-regulated membrane protein 10</fullName>
    </submittedName>
</protein>
<evidence type="ECO:0000256" key="6">
    <source>
        <dbReference type="SAM" id="MobiDB-lite"/>
    </source>
</evidence>
<feature type="compositionally biased region" description="Low complexity" evidence="6">
    <location>
        <begin position="54"/>
        <end position="65"/>
    </location>
</feature>
<evidence type="ECO:0000256" key="5">
    <source>
        <dbReference type="ARBA" id="ARBA00034125"/>
    </source>
</evidence>
<feature type="transmembrane region" description="Helical" evidence="7">
    <location>
        <begin position="617"/>
        <end position="636"/>
    </location>
</feature>
<evidence type="ECO:0000259" key="9">
    <source>
        <dbReference type="Pfam" id="PF12821"/>
    </source>
</evidence>
<evidence type="ECO:0000313" key="10">
    <source>
        <dbReference type="EMBL" id="KAB5590529.1"/>
    </source>
</evidence>
<feature type="compositionally biased region" description="Polar residues" evidence="6">
    <location>
        <begin position="168"/>
        <end position="177"/>
    </location>
</feature>
<feature type="compositionally biased region" description="Basic residues" evidence="6">
    <location>
        <begin position="100"/>
        <end position="119"/>
    </location>
</feature>
<dbReference type="InterPro" id="IPR010619">
    <property type="entry name" value="ThrE-like_N"/>
</dbReference>
<comment type="caution">
    <text evidence="10">The sequence shown here is derived from an EMBL/GenBank/DDBJ whole genome shotgun (WGS) entry which is preliminary data.</text>
</comment>
<dbReference type="GO" id="GO:0016020">
    <property type="term" value="C:membrane"/>
    <property type="evidence" value="ECO:0007669"/>
    <property type="project" value="UniProtKB-SubCell"/>
</dbReference>
<feature type="region of interest" description="Disordered" evidence="6">
    <location>
        <begin position="168"/>
        <end position="237"/>
    </location>
</feature>
<keyword evidence="2 7" id="KW-0812">Transmembrane</keyword>
<feature type="region of interest" description="Disordered" evidence="6">
    <location>
        <begin position="1"/>
        <end position="155"/>
    </location>
</feature>
<feature type="transmembrane region" description="Helical" evidence="7">
    <location>
        <begin position="678"/>
        <end position="699"/>
    </location>
</feature>
<dbReference type="InterPro" id="IPR024528">
    <property type="entry name" value="ThrE_2"/>
</dbReference>
<dbReference type="EMBL" id="SSOP01000163">
    <property type="protein sequence ID" value="KAB5590529.1"/>
    <property type="molecule type" value="Genomic_DNA"/>
</dbReference>
<keyword evidence="3 7" id="KW-1133">Transmembrane helix</keyword>
<sequence length="891" mass="95439">MMAEDSSPPRSEPARPRRVQWAQSPSPHALDEHARDPMAFDHLRLALEEHRVGPDTAPSTAPTTPRENPHDLGLDVYVAPDERDGLPKPGGSASIERRASRLVKAHKSGRFGGFLRRRKPTEPDDGDVEKRATAPKAAPAVGNMATGPGTGGGVLSSLLALYEHQYQLRSGQSTPSREATDDEGGNPFFKDFHKRSNERSSAKRLGHRRTQSASAVPQSSSTEATPTDESNNHSTSSHLHSAAFNLCIPKALKPSSRPAAARSAAGVFGGLIASTGNISGVAAPAASTLGPEAKRPGYHLSRYSADDISQKAKSKAPRTTASSGTASPSGAMTPPHPALVTGRLKTQPSISDLHATVGAPLTSVATNSTKLSTIGSKSTITAPEYARTNKRASMHLGPLPIPGWATPGWSTPGTEEGTPFSEWGHGMNDEKKRKRRREKKKRQEVYITMHVAEILQRQEFILKLARALMMFGAPSHRLEAQIQATARVLDIQVSCMYLPSVMLFSFGDSATHTTETKFLKQTSALDLGKLLDAHRIYWSVIHDELGVGEASLMLDNLMKKPALYNGWKTVVIGGFCSAFITPISFKGSFVDALVAFPLGAMLVWVQNLSARNELYSNVFEITIASLLSFIAGAFAATRHVCYAAVASGSVVLILPGYIVLCGSLELASRSIISGSVRLCYSIIYSIFLGFGLSIGAELFHAVSGQRVLGANDYQCTNVHDANGPWWQRNPSPYWAFLCVPGFSLFLSLRNQSPIKRKELLVAILISCAGWVSNHFSTIAFPNRSDITSALGSLAVGLAGNMYGRFFNGTAFVVMITGILFQLPSGLANGGLLNFAQSNNEVGATYSYGTGFQVAEQLVSVAIGLTVGLFCSAVLVHPFGGSRRRGGGLFSL</sequence>
<reference evidence="10 11" key="1">
    <citation type="journal article" date="2019" name="Fungal Biol. Biotechnol.">
        <title>Draft genome sequence of fastidious pathogen Ceratobasidium theobromae, which causes vascular-streak dieback in Theobroma cacao.</title>
        <authorList>
            <person name="Ali S.S."/>
            <person name="Asman A."/>
            <person name="Shao J."/>
            <person name="Firmansyah A.P."/>
            <person name="Susilo A.W."/>
            <person name="Rosmana A."/>
            <person name="McMahon P."/>
            <person name="Junaid M."/>
            <person name="Guest D."/>
            <person name="Kheng T.Y."/>
            <person name="Meinhardt L.W."/>
            <person name="Bailey B.A."/>
        </authorList>
    </citation>
    <scope>NUCLEOTIDE SEQUENCE [LARGE SCALE GENOMIC DNA]</scope>
    <source>
        <strain evidence="10 11">CT2</strain>
    </source>
</reference>
<feature type="compositionally biased region" description="Low complexity" evidence="6">
    <location>
        <begin position="317"/>
        <end position="333"/>
    </location>
</feature>
<feature type="compositionally biased region" description="Polar residues" evidence="6">
    <location>
        <begin position="211"/>
        <end position="229"/>
    </location>
</feature>
<evidence type="ECO:0000256" key="7">
    <source>
        <dbReference type="SAM" id="Phobius"/>
    </source>
</evidence>
<dbReference type="Proteomes" id="UP000383932">
    <property type="component" value="Unassembled WGS sequence"/>
</dbReference>
<accession>A0A5N5QFZ1</accession>
<feature type="region of interest" description="Disordered" evidence="6">
    <location>
        <begin position="307"/>
        <end position="342"/>
    </location>
</feature>
<gene>
    <name evidence="10" type="ORF">CTheo_6028</name>
</gene>